<evidence type="ECO:0000313" key="2">
    <source>
        <dbReference type="Proteomes" id="UP000182598"/>
    </source>
</evidence>
<dbReference type="EMBL" id="CYHB01000003">
    <property type="protein sequence ID" value="CUA86253.1"/>
    <property type="molecule type" value="Genomic_DNA"/>
</dbReference>
<name>A0A0K6H5Z5_9GAMM</name>
<dbReference type="RefSeq" id="WP_055439111.1">
    <property type="nucleotide sequence ID" value="NZ_CYHB01000003.1"/>
</dbReference>
<organism evidence="1 2">
    <name type="scientific">Pseudidiomarina woesei</name>
    <dbReference type="NCBI Taxonomy" id="1381080"/>
    <lineage>
        <taxon>Bacteria</taxon>
        <taxon>Pseudomonadati</taxon>
        <taxon>Pseudomonadota</taxon>
        <taxon>Gammaproteobacteria</taxon>
        <taxon>Alteromonadales</taxon>
        <taxon>Idiomarinaceae</taxon>
        <taxon>Pseudidiomarina</taxon>
    </lineage>
</organism>
<gene>
    <name evidence="1" type="ORF">Ga0061064_1456</name>
</gene>
<protein>
    <submittedName>
        <fullName evidence="1">Uncharacterized protein</fullName>
    </submittedName>
</protein>
<sequence>MSTENYWRVIRLAEFERPDAPASTRLQQLLQHIRSLFPKSDEVDEDEQKDDFPGYREFDVAPAVEALDEAWQEWLEESEPGVKFLISPPFSGSANIARAWAKQHGWQQLQAPQRELLSGVQVDDWWQPQATEHWLMDSLSDYWQRHTNGLAFVRTLLPKLIRGELGQGVVVCDSWSFAFLQRAWPASLPNVYCFAAANEKLLKQVGIQTNSKKLKALAARAFGNVGLALALWAVERNADHSLPSIPSDCGDETAFVLYALLLHNGLPGQQLQGVLPTLAADQLDVQLLQLQQARLIECKSEHWRITVYGYLAVRDFLKSRGYFVDAF</sequence>
<dbReference type="OrthoDB" id="258935at2"/>
<keyword evidence="2" id="KW-1185">Reference proteome</keyword>
<evidence type="ECO:0000313" key="1">
    <source>
        <dbReference type="EMBL" id="CUA86253.1"/>
    </source>
</evidence>
<proteinExistence type="predicted"/>
<dbReference type="AlphaFoldDB" id="A0A0K6H5Z5"/>
<reference evidence="2" key="1">
    <citation type="submission" date="2015-08" db="EMBL/GenBank/DDBJ databases">
        <authorList>
            <person name="Varghese N."/>
        </authorList>
    </citation>
    <scope>NUCLEOTIDE SEQUENCE [LARGE SCALE GENOMIC DNA]</scope>
    <source>
        <strain evidence="2">DSM 27808</strain>
    </source>
</reference>
<accession>A0A0K6H5Z5</accession>
<dbReference type="Proteomes" id="UP000182598">
    <property type="component" value="Unassembled WGS sequence"/>
</dbReference>